<comment type="function">
    <text evidence="14 18">Bifunctional enzyme that catalyzes the epimerization of the S- and R-forms of NAD(P)HX and the dehydration of the S-form of NAD(P)HX at the expense of ADP, which is converted to AMP. This allows the repair of both epimers of NAD(P)HX, a damaged form of NAD(P)H that is a result of enzymatic or heat-dependent hydration.</text>
</comment>
<feature type="binding site" evidence="17">
    <location>
        <position position="356"/>
    </location>
    <ligand>
        <name>(6S)-NADPHX</name>
        <dbReference type="ChEBI" id="CHEBI:64076"/>
    </ligand>
</feature>
<dbReference type="Proteomes" id="UP000295560">
    <property type="component" value="Unassembled WGS sequence"/>
</dbReference>
<dbReference type="InterPro" id="IPR036652">
    <property type="entry name" value="YjeF_N_dom_sf"/>
</dbReference>
<evidence type="ECO:0000256" key="4">
    <source>
        <dbReference type="ARBA" id="ARBA00009524"/>
    </source>
</evidence>
<gene>
    <name evidence="17" type="primary">nnrD</name>
    <name evidence="21" type="ORF">EV378_4337</name>
</gene>
<dbReference type="GO" id="GO:0110051">
    <property type="term" value="P:metabolite repair"/>
    <property type="evidence" value="ECO:0007669"/>
    <property type="project" value="TreeGrafter"/>
</dbReference>
<comment type="cofactor">
    <cofactor evidence="18">
        <name>K(+)</name>
        <dbReference type="ChEBI" id="CHEBI:29103"/>
    </cofactor>
    <text evidence="18">Binds 1 potassium ion per subunit.</text>
</comment>
<evidence type="ECO:0000256" key="6">
    <source>
        <dbReference type="ARBA" id="ARBA00022741"/>
    </source>
</evidence>
<comment type="similarity">
    <text evidence="3 18">In the N-terminal section; belongs to the NnrE/AIBP family.</text>
</comment>
<evidence type="ECO:0000256" key="18">
    <source>
        <dbReference type="PIRNR" id="PIRNR017184"/>
    </source>
</evidence>
<dbReference type="GO" id="GO:0052856">
    <property type="term" value="F:NAD(P)HX epimerase activity"/>
    <property type="evidence" value="ECO:0007669"/>
    <property type="project" value="UniProtKB-EC"/>
</dbReference>
<keyword evidence="9 18" id="KW-0630">Potassium</keyword>
<dbReference type="CDD" id="cd01171">
    <property type="entry name" value="YXKO-related"/>
    <property type="match status" value="1"/>
</dbReference>
<dbReference type="PANTHER" id="PTHR12592">
    <property type="entry name" value="ATP-DEPENDENT (S)-NAD(P)H-HYDRATE DEHYDRATASE FAMILY MEMBER"/>
    <property type="match status" value="1"/>
</dbReference>
<evidence type="ECO:0000256" key="12">
    <source>
        <dbReference type="ARBA" id="ARBA00023239"/>
    </source>
</evidence>
<comment type="function">
    <text evidence="17">Catalyzes the dehydration of the S-form of NAD(P)HX at the expense of ADP, which is converted to AMP. Together with NAD(P)HX epimerase, which catalyzes the epimerization of the S- and R-forms, the enzyme allows the repair of both epimers of NAD(P)HX, a damaged form of NAD(P)H that is a result of enzymatic or heat-dependent hydration.</text>
</comment>
<evidence type="ECO:0000256" key="1">
    <source>
        <dbReference type="ARBA" id="ARBA00000013"/>
    </source>
</evidence>
<accession>A0A4R1HFE0</accession>
<dbReference type="GO" id="GO:0016301">
    <property type="term" value="F:kinase activity"/>
    <property type="evidence" value="ECO:0007669"/>
    <property type="project" value="UniProtKB-KW"/>
</dbReference>
<comment type="catalytic activity">
    <reaction evidence="16 17 18">
        <text>(6S)-NADPHX + ADP = AMP + phosphate + NADPH + H(+)</text>
        <dbReference type="Rhea" id="RHEA:32235"/>
        <dbReference type="ChEBI" id="CHEBI:15378"/>
        <dbReference type="ChEBI" id="CHEBI:43474"/>
        <dbReference type="ChEBI" id="CHEBI:57783"/>
        <dbReference type="ChEBI" id="CHEBI:64076"/>
        <dbReference type="ChEBI" id="CHEBI:456215"/>
        <dbReference type="ChEBI" id="CHEBI:456216"/>
        <dbReference type="EC" id="4.2.1.136"/>
    </reaction>
</comment>
<evidence type="ECO:0000256" key="5">
    <source>
        <dbReference type="ARBA" id="ARBA00022723"/>
    </source>
</evidence>
<dbReference type="SUPFAM" id="SSF64153">
    <property type="entry name" value="YjeF N-terminal domain-like"/>
    <property type="match status" value="1"/>
</dbReference>
<dbReference type="HAMAP" id="MF_01965">
    <property type="entry name" value="NADHX_dehydratase"/>
    <property type="match status" value="1"/>
</dbReference>
<evidence type="ECO:0000256" key="13">
    <source>
        <dbReference type="ARBA" id="ARBA00023268"/>
    </source>
</evidence>
<feature type="binding site" evidence="17">
    <location>
        <begin position="389"/>
        <end position="393"/>
    </location>
    <ligand>
        <name>AMP</name>
        <dbReference type="ChEBI" id="CHEBI:456215"/>
    </ligand>
</feature>
<keyword evidence="12 17" id="KW-0456">Lyase</keyword>
<evidence type="ECO:0000259" key="19">
    <source>
        <dbReference type="PROSITE" id="PS51383"/>
    </source>
</evidence>
<dbReference type="InterPro" id="IPR000631">
    <property type="entry name" value="CARKD"/>
</dbReference>
<keyword evidence="21" id="KW-0808">Transferase</keyword>
<dbReference type="PROSITE" id="PS51383">
    <property type="entry name" value="YJEF_C_3"/>
    <property type="match status" value="1"/>
</dbReference>
<dbReference type="InterPro" id="IPR030677">
    <property type="entry name" value="Nnr"/>
</dbReference>
<dbReference type="GO" id="GO:0052855">
    <property type="term" value="F:ADP-dependent NAD(P)H-hydrate dehydratase activity"/>
    <property type="evidence" value="ECO:0007669"/>
    <property type="project" value="UniProtKB-UniRule"/>
</dbReference>
<keyword evidence="5 18" id="KW-0479">Metal-binding</keyword>
<proteinExistence type="inferred from homology"/>
<evidence type="ECO:0000313" key="22">
    <source>
        <dbReference type="Proteomes" id="UP000295560"/>
    </source>
</evidence>
<evidence type="ECO:0000256" key="7">
    <source>
        <dbReference type="ARBA" id="ARBA00022840"/>
    </source>
</evidence>
<feature type="binding site" evidence="17">
    <location>
        <position position="419"/>
    </location>
    <ligand>
        <name>(6S)-NADPHX</name>
        <dbReference type="ChEBI" id="CHEBI:64076"/>
    </ligand>
</feature>
<dbReference type="EMBL" id="SMFZ01000002">
    <property type="protein sequence ID" value="TCK20378.1"/>
    <property type="molecule type" value="Genomic_DNA"/>
</dbReference>
<dbReference type="EC" id="4.2.1.136" evidence="17"/>
<comment type="catalytic activity">
    <reaction evidence="15 17 18">
        <text>(6S)-NADHX + ADP = AMP + phosphate + NADH + H(+)</text>
        <dbReference type="Rhea" id="RHEA:32223"/>
        <dbReference type="ChEBI" id="CHEBI:15378"/>
        <dbReference type="ChEBI" id="CHEBI:43474"/>
        <dbReference type="ChEBI" id="CHEBI:57945"/>
        <dbReference type="ChEBI" id="CHEBI:64074"/>
        <dbReference type="ChEBI" id="CHEBI:456215"/>
        <dbReference type="ChEBI" id="CHEBI:456216"/>
        <dbReference type="EC" id="4.2.1.136"/>
    </reaction>
</comment>
<comment type="similarity">
    <text evidence="4 18">In the C-terminal section; belongs to the NnrD/CARKD family.</text>
</comment>
<comment type="catalytic activity">
    <reaction evidence="2 18">
        <text>(6R)-NADPHX = (6S)-NADPHX</text>
        <dbReference type="Rhea" id="RHEA:32227"/>
        <dbReference type="ChEBI" id="CHEBI:64076"/>
        <dbReference type="ChEBI" id="CHEBI:64077"/>
        <dbReference type="EC" id="5.1.99.6"/>
    </reaction>
</comment>
<dbReference type="GO" id="GO:0005524">
    <property type="term" value="F:ATP binding"/>
    <property type="evidence" value="ECO:0007669"/>
    <property type="project" value="UniProtKB-UniRule"/>
</dbReference>
<dbReference type="GO" id="GO:0046496">
    <property type="term" value="P:nicotinamide nucleotide metabolic process"/>
    <property type="evidence" value="ECO:0007669"/>
    <property type="project" value="UniProtKB-UniRule"/>
</dbReference>
<dbReference type="NCBIfam" id="TIGR00196">
    <property type="entry name" value="yjeF_cterm"/>
    <property type="match status" value="1"/>
</dbReference>
<evidence type="ECO:0000256" key="11">
    <source>
        <dbReference type="ARBA" id="ARBA00023235"/>
    </source>
</evidence>
<dbReference type="AlphaFoldDB" id="A0A4R1HFE0"/>
<feature type="domain" description="YjeF N-terminal" evidence="20">
    <location>
        <begin position="10"/>
        <end position="210"/>
    </location>
</feature>
<evidence type="ECO:0000256" key="15">
    <source>
        <dbReference type="ARBA" id="ARBA00048238"/>
    </source>
</evidence>
<keyword evidence="21" id="KW-0418">Kinase</keyword>
<dbReference type="InterPro" id="IPR029056">
    <property type="entry name" value="Ribokinase-like"/>
</dbReference>
<name>A0A4R1HFE0_PSEEN</name>
<feature type="binding site" evidence="17">
    <location>
        <position position="252"/>
    </location>
    <ligand>
        <name>(6S)-NADPHX</name>
        <dbReference type="ChEBI" id="CHEBI:64076"/>
    </ligand>
</feature>
<keyword evidence="8 17" id="KW-0521">NADP</keyword>
<feature type="binding site" evidence="17">
    <location>
        <position position="418"/>
    </location>
    <ligand>
        <name>AMP</name>
        <dbReference type="ChEBI" id="CHEBI:456215"/>
    </ligand>
</feature>
<keyword evidence="6 17" id="KW-0547">Nucleotide-binding</keyword>
<dbReference type="PIRSF" id="PIRSF017184">
    <property type="entry name" value="Nnr"/>
    <property type="match status" value="1"/>
</dbReference>
<keyword evidence="11 18" id="KW-0413">Isomerase</keyword>
<dbReference type="OrthoDB" id="9806925at2"/>
<feature type="domain" description="YjeF C-terminal" evidence="19">
    <location>
        <begin position="217"/>
        <end position="480"/>
    </location>
</feature>
<dbReference type="PANTHER" id="PTHR12592:SF0">
    <property type="entry name" value="ATP-DEPENDENT (S)-NAD(P)H-HYDRATE DEHYDRATASE"/>
    <property type="match status" value="1"/>
</dbReference>
<evidence type="ECO:0000256" key="10">
    <source>
        <dbReference type="ARBA" id="ARBA00023027"/>
    </source>
</evidence>
<evidence type="ECO:0000256" key="16">
    <source>
        <dbReference type="ARBA" id="ARBA00049209"/>
    </source>
</evidence>
<evidence type="ECO:0000313" key="21">
    <source>
        <dbReference type="EMBL" id="TCK20378.1"/>
    </source>
</evidence>
<organism evidence="21 22">
    <name type="scientific">Pseudonocardia endophytica</name>
    <dbReference type="NCBI Taxonomy" id="401976"/>
    <lineage>
        <taxon>Bacteria</taxon>
        <taxon>Bacillati</taxon>
        <taxon>Actinomycetota</taxon>
        <taxon>Actinomycetes</taxon>
        <taxon>Pseudonocardiales</taxon>
        <taxon>Pseudonocardiaceae</taxon>
        <taxon>Pseudonocardia</taxon>
    </lineage>
</organism>
<comment type="cofactor">
    <cofactor evidence="17">
        <name>Mg(2+)</name>
        <dbReference type="ChEBI" id="CHEBI:18420"/>
    </cofactor>
</comment>
<keyword evidence="10 17" id="KW-0520">NAD</keyword>
<comment type="similarity">
    <text evidence="17">Belongs to the NnrD/CARKD family.</text>
</comment>
<keyword evidence="13" id="KW-0511">Multifunctional enzyme</keyword>
<dbReference type="NCBIfam" id="TIGR00197">
    <property type="entry name" value="yjeF_nterm"/>
    <property type="match status" value="1"/>
</dbReference>
<protein>
    <recommendedName>
        <fullName evidence="17">ADP-dependent (S)-NAD(P)H-hydrate dehydratase</fullName>
        <ecNumber evidence="17">4.2.1.136</ecNumber>
    </recommendedName>
    <alternativeName>
        <fullName evidence="17">ADP-dependent NAD(P)HX dehydratase</fullName>
    </alternativeName>
</protein>
<comment type="catalytic activity">
    <reaction evidence="1 18">
        <text>(6R)-NADHX = (6S)-NADHX</text>
        <dbReference type="Rhea" id="RHEA:32215"/>
        <dbReference type="ChEBI" id="CHEBI:64074"/>
        <dbReference type="ChEBI" id="CHEBI:64075"/>
        <dbReference type="EC" id="5.1.99.6"/>
    </reaction>
</comment>
<feature type="binding site" evidence="17">
    <location>
        <position position="305"/>
    </location>
    <ligand>
        <name>(6S)-NADPHX</name>
        <dbReference type="ChEBI" id="CHEBI:64076"/>
    </ligand>
</feature>
<evidence type="ECO:0000256" key="9">
    <source>
        <dbReference type="ARBA" id="ARBA00022958"/>
    </source>
</evidence>
<evidence type="ECO:0000256" key="14">
    <source>
        <dbReference type="ARBA" id="ARBA00025153"/>
    </source>
</evidence>
<reference evidence="21 22" key="1">
    <citation type="submission" date="2019-03" db="EMBL/GenBank/DDBJ databases">
        <title>Sequencing the genomes of 1000 actinobacteria strains.</title>
        <authorList>
            <person name="Klenk H.-P."/>
        </authorList>
    </citation>
    <scope>NUCLEOTIDE SEQUENCE [LARGE SCALE GENOMIC DNA]</scope>
    <source>
        <strain evidence="21 22">DSM 44969</strain>
    </source>
</reference>
<dbReference type="Pfam" id="PF01256">
    <property type="entry name" value="Carb_kinase"/>
    <property type="match status" value="1"/>
</dbReference>
<keyword evidence="7 17" id="KW-0067">ATP-binding</keyword>
<sequence>MDGVYTADQIRAAEGAMMETVAEGVLMRRAAYGLAAHVIDRLGGAYGRRVTLLVGAGDNGGDALWAGVELRRRGAAVTAVLLTPDRAHPAGLSAFRRARGRVLVGTAPAAVDAVARADVVIDGIVGISGTPGLRDPAPALVAAAESSGVPIVACDLPSGVGADTGETDGPCVRAAVTVTFGARKPVHALAAPLCGPVRLVDFGLGPFLPEPHARLLRDADVADRWPVPGPSDDKYTQGVVGIAAGSATYPGAAVLAAGAAALSTSGMVRFAGSAADEVRRHWPEIVATGDITDAGRTQAWAVGPGIGTGSHGRAALEAVLDRDVPLCIDADGITLLAQHADLRERIHGRPIVLTPHAGEFARIAGDVGADRVEATRRAAADLGVTVLLKGNATVVADPDGRTLIDPAADAWAATAGSGDVLTGMTGALLAAGLEPWWAAGCATFVHARAATAAAREHGLPPVPAPASRLQAAVPEALRAVRAALS</sequence>
<evidence type="ECO:0000256" key="3">
    <source>
        <dbReference type="ARBA" id="ARBA00006001"/>
    </source>
</evidence>
<dbReference type="Gene3D" id="3.40.1190.20">
    <property type="match status" value="1"/>
</dbReference>
<keyword evidence="22" id="KW-1185">Reference proteome</keyword>
<evidence type="ECO:0000256" key="8">
    <source>
        <dbReference type="ARBA" id="ARBA00022857"/>
    </source>
</evidence>
<comment type="subunit">
    <text evidence="17">Homotetramer.</text>
</comment>
<evidence type="ECO:0000259" key="20">
    <source>
        <dbReference type="PROSITE" id="PS51385"/>
    </source>
</evidence>
<dbReference type="RefSeq" id="WP_132429088.1">
    <property type="nucleotide sequence ID" value="NZ_SMFZ01000002.1"/>
</dbReference>
<evidence type="ECO:0000256" key="17">
    <source>
        <dbReference type="HAMAP-Rule" id="MF_01965"/>
    </source>
</evidence>
<dbReference type="GO" id="GO:0046872">
    <property type="term" value="F:metal ion binding"/>
    <property type="evidence" value="ECO:0007669"/>
    <property type="project" value="UniProtKB-UniRule"/>
</dbReference>
<dbReference type="InterPro" id="IPR004443">
    <property type="entry name" value="YjeF_N_dom"/>
</dbReference>
<comment type="caution">
    <text evidence="21">The sequence shown here is derived from an EMBL/GenBank/DDBJ whole genome shotgun (WGS) entry which is preliminary data.</text>
</comment>
<evidence type="ECO:0000256" key="2">
    <source>
        <dbReference type="ARBA" id="ARBA00000909"/>
    </source>
</evidence>
<dbReference type="SUPFAM" id="SSF53613">
    <property type="entry name" value="Ribokinase-like"/>
    <property type="match status" value="1"/>
</dbReference>
<dbReference type="PROSITE" id="PS51385">
    <property type="entry name" value="YJEF_N"/>
    <property type="match status" value="1"/>
</dbReference>
<dbReference type="Gene3D" id="3.40.50.10260">
    <property type="entry name" value="YjeF N-terminal domain"/>
    <property type="match status" value="1"/>
</dbReference>
<dbReference type="Pfam" id="PF03853">
    <property type="entry name" value="YjeF_N"/>
    <property type="match status" value="1"/>
</dbReference>